<gene>
    <name evidence="4" type="ORF">I7I51_03837</name>
</gene>
<accession>A0A8A1M8T9</accession>
<dbReference type="InterPro" id="IPR040167">
    <property type="entry name" value="TF_CP2-like"/>
</dbReference>
<dbReference type="PROSITE" id="PS00036">
    <property type="entry name" value="BZIP_BASIC"/>
    <property type="match status" value="1"/>
</dbReference>
<protein>
    <submittedName>
        <fullName evidence="4">CP2 transcription factor</fullName>
    </submittedName>
</protein>
<evidence type="ECO:0000313" key="5">
    <source>
        <dbReference type="Proteomes" id="UP000663671"/>
    </source>
</evidence>
<dbReference type="GO" id="GO:0005634">
    <property type="term" value="C:nucleus"/>
    <property type="evidence" value="ECO:0007669"/>
    <property type="project" value="TreeGrafter"/>
</dbReference>
<dbReference type="Proteomes" id="UP000663671">
    <property type="component" value="Chromosome 5"/>
</dbReference>
<feature type="domain" description="Grh/CP2 DB" evidence="3">
    <location>
        <begin position="78"/>
        <end position="331"/>
    </location>
</feature>
<evidence type="ECO:0000256" key="1">
    <source>
        <dbReference type="SAM" id="Coils"/>
    </source>
</evidence>
<dbReference type="InterPro" id="IPR004827">
    <property type="entry name" value="bZIP"/>
</dbReference>
<dbReference type="GO" id="GO:0000978">
    <property type="term" value="F:RNA polymerase II cis-regulatory region sequence-specific DNA binding"/>
    <property type="evidence" value="ECO:0007669"/>
    <property type="project" value="TreeGrafter"/>
</dbReference>
<feature type="region of interest" description="Disordered" evidence="2">
    <location>
        <begin position="404"/>
        <end position="435"/>
    </location>
</feature>
<keyword evidence="1" id="KW-0175">Coiled coil</keyword>
<sequence>MQSAIDMNSCHHSFAPQAGNGVDAFIHPLAYVNRDLSYDPLHVDSPINGVNANNHIGLLPHGISSSTPGDNRTNPGSENFRFNVTLKAATAMVKDPDEIPITYLNKGQIYTMSVLDTAPMTSGAQLLKYRTFIRVSFENDEQRSKPASCWQLWKEHRGSNKAHHRDGKLLAVEHVDPNQGGHIRPSQVQLETSNFDGFSVIWSPNPANGNPCCSILVCFNFLSTDFRHPRGAKGIPVSLCAKTEVISTGHGDPPLEDRPEVCYCKVKLFRDSGAKRKLSNDVAHVKKLIDKLKQQISQAELRSGFNRRKRSGSFVKGKITKHKRAWSGELSNDSGKSTQEEDLQNKLCTFEDMFSSTRPFSALNSKGDAHDDPDLFPVHLGITDEGFSHTIGWESRNNADASSISSQHVLSPTTSNHSLSSSHNSFDPKTGFPHQPQVYEASRHDSMDWSSISQPDSDSLQHIRNGMGMPCHTQVPDLSTPGMTLNLLSPLSIPHATSTTDAAMQSAIDMNSFHHSPQAGSGVDAFHHPPAYVPSSFVNRDPRYDPLHVENSPINGVNANNHIGLLPHGISLSTPVDNRTNPGSEKKANVLTFPVSSFRFNVTLTNAFSASAHPNEDWTKISDLAERRRIQNRIAQRKYRKKLEQQHVERFINFLGLTSGKGGNE</sequence>
<proteinExistence type="predicted"/>
<dbReference type="CDD" id="cd14688">
    <property type="entry name" value="bZIP_YAP"/>
    <property type="match status" value="1"/>
</dbReference>
<feature type="compositionally biased region" description="Low complexity" evidence="2">
    <location>
        <begin position="410"/>
        <end position="425"/>
    </location>
</feature>
<name>A0A8A1M8T9_AJECA</name>
<dbReference type="PANTHER" id="PTHR11037:SF20">
    <property type="entry name" value="PROTEIN GRAINYHEAD"/>
    <property type="match status" value="1"/>
</dbReference>
<evidence type="ECO:0000256" key="2">
    <source>
        <dbReference type="SAM" id="MobiDB-lite"/>
    </source>
</evidence>
<organism evidence="4 5">
    <name type="scientific">Ajellomyces capsulatus</name>
    <name type="common">Darling's disease fungus</name>
    <name type="synonym">Histoplasma capsulatum</name>
    <dbReference type="NCBI Taxonomy" id="5037"/>
    <lineage>
        <taxon>Eukaryota</taxon>
        <taxon>Fungi</taxon>
        <taxon>Dikarya</taxon>
        <taxon>Ascomycota</taxon>
        <taxon>Pezizomycotina</taxon>
        <taxon>Eurotiomycetes</taxon>
        <taxon>Eurotiomycetidae</taxon>
        <taxon>Onygenales</taxon>
        <taxon>Ajellomycetaceae</taxon>
        <taxon>Histoplasma</taxon>
    </lineage>
</organism>
<reference evidence="4" key="1">
    <citation type="submission" date="2021-01" db="EMBL/GenBank/DDBJ databases">
        <title>Chromosome-level genome assembly of a human fungal pathogen reveals clustering of transcriptionally co-regulated genes.</title>
        <authorList>
            <person name="Voorhies M."/>
            <person name="Cohen S."/>
            <person name="Shea T.P."/>
            <person name="Petrus S."/>
            <person name="Munoz J.F."/>
            <person name="Poplawski S."/>
            <person name="Goldman W.E."/>
            <person name="Michael T."/>
            <person name="Cuomo C.A."/>
            <person name="Sil A."/>
            <person name="Beyhan S."/>
        </authorList>
    </citation>
    <scope>NUCLEOTIDE SEQUENCE</scope>
    <source>
        <strain evidence="4">WU24</strain>
    </source>
</reference>
<dbReference type="PROSITE" id="PS51968">
    <property type="entry name" value="GRH_CP2_DB"/>
    <property type="match status" value="1"/>
</dbReference>
<evidence type="ECO:0000313" key="4">
    <source>
        <dbReference type="EMBL" id="QSS61660.1"/>
    </source>
</evidence>
<dbReference type="PANTHER" id="PTHR11037">
    <property type="entry name" value="TRANSCRIPTION FACTOR CP2"/>
    <property type="match status" value="1"/>
</dbReference>
<dbReference type="Pfam" id="PF04516">
    <property type="entry name" value="CP2"/>
    <property type="match status" value="1"/>
</dbReference>
<dbReference type="AlphaFoldDB" id="A0A8A1M8T9"/>
<dbReference type="EMBL" id="CP069111">
    <property type="protein sequence ID" value="QSS61660.1"/>
    <property type="molecule type" value="Genomic_DNA"/>
</dbReference>
<evidence type="ECO:0000259" key="3">
    <source>
        <dbReference type="PROSITE" id="PS51968"/>
    </source>
</evidence>
<dbReference type="InterPro" id="IPR007604">
    <property type="entry name" value="CP2"/>
</dbReference>
<dbReference type="OrthoDB" id="7680836at2759"/>
<feature type="coiled-coil region" evidence="1">
    <location>
        <begin position="275"/>
        <end position="302"/>
    </location>
</feature>
<dbReference type="VEuPathDB" id="FungiDB:I7I51_03837"/>
<dbReference type="GO" id="GO:0001228">
    <property type="term" value="F:DNA-binding transcription activator activity, RNA polymerase II-specific"/>
    <property type="evidence" value="ECO:0007669"/>
    <property type="project" value="TreeGrafter"/>
</dbReference>